<accession>A0A7R8V4C0</accession>
<organism evidence="2 3">
    <name type="scientific">Hermetia illucens</name>
    <name type="common">Black soldier fly</name>
    <dbReference type="NCBI Taxonomy" id="343691"/>
    <lineage>
        <taxon>Eukaryota</taxon>
        <taxon>Metazoa</taxon>
        <taxon>Ecdysozoa</taxon>
        <taxon>Arthropoda</taxon>
        <taxon>Hexapoda</taxon>
        <taxon>Insecta</taxon>
        <taxon>Pterygota</taxon>
        <taxon>Neoptera</taxon>
        <taxon>Endopterygota</taxon>
        <taxon>Diptera</taxon>
        <taxon>Brachycera</taxon>
        <taxon>Stratiomyomorpha</taxon>
        <taxon>Stratiomyidae</taxon>
        <taxon>Hermetiinae</taxon>
        <taxon>Hermetia</taxon>
    </lineage>
</organism>
<dbReference type="AlphaFoldDB" id="A0A7R8V4C0"/>
<evidence type="ECO:0000259" key="1">
    <source>
        <dbReference type="Pfam" id="PF01370"/>
    </source>
</evidence>
<dbReference type="InterPro" id="IPR001509">
    <property type="entry name" value="Epimerase_deHydtase"/>
</dbReference>
<dbReference type="OrthoDB" id="16464at2759"/>
<dbReference type="Pfam" id="PF01370">
    <property type="entry name" value="Epimerase"/>
    <property type="match status" value="1"/>
</dbReference>
<feature type="domain" description="NAD-dependent epimerase/dehydratase" evidence="1">
    <location>
        <begin position="7"/>
        <end position="245"/>
    </location>
</feature>
<proteinExistence type="predicted"/>
<keyword evidence="3" id="KW-1185">Reference proteome</keyword>
<dbReference type="CDD" id="cd08946">
    <property type="entry name" value="SDR_e"/>
    <property type="match status" value="1"/>
</dbReference>
<dbReference type="Proteomes" id="UP000594454">
    <property type="component" value="Chromosome 5"/>
</dbReference>
<dbReference type="EMBL" id="LR899013">
    <property type="protein sequence ID" value="CAD7091420.1"/>
    <property type="molecule type" value="Genomic_DNA"/>
</dbReference>
<dbReference type="SUPFAM" id="SSF51735">
    <property type="entry name" value="NAD(P)-binding Rossmann-fold domains"/>
    <property type="match status" value="1"/>
</dbReference>
<dbReference type="OMA" id="PQTAWLN"/>
<dbReference type="FunCoup" id="A0A7R8V4C0">
    <property type="interactions" value="8"/>
</dbReference>
<reference evidence="2 3" key="1">
    <citation type="submission" date="2020-11" db="EMBL/GenBank/DDBJ databases">
        <authorList>
            <person name="Wallbank WR R."/>
            <person name="Pardo Diaz C."/>
            <person name="Kozak K."/>
            <person name="Martin S."/>
            <person name="Jiggins C."/>
            <person name="Moest M."/>
            <person name="Warren A I."/>
            <person name="Generalovic N T."/>
            <person name="Byers J.R.P. K."/>
            <person name="Montejo-Kovacevich G."/>
            <person name="Yen C E."/>
        </authorList>
    </citation>
    <scope>NUCLEOTIDE SEQUENCE [LARGE SCALE GENOMIC DNA]</scope>
</reference>
<dbReference type="PANTHER" id="PTHR43245:SF11">
    <property type="entry name" value="LD23561P"/>
    <property type="match status" value="1"/>
</dbReference>
<protein>
    <recommendedName>
        <fullName evidence="1">NAD-dependent epimerase/dehydratase domain-containing protein</fullName>
    </recommendedName>
</protein>
<dbReference type="Gene3D" id="3.40.50.720">
    <property type="entry name" value="NAD(P)-binding Rossmann-like Domain"/>
    <property type="match status" value="1"/>
</dbReference>
<name>A0A7R8V4C0_HERIL</name>
<gene>
    <name evidence="2" type="ORF">HERILL_LOCUS13836</name>
</gene>
<dbReference type="InParanoid" id="A0A7R8V4C0"/>
<evidence type="ECO:0000313" key="2">
    <source>
        <dbReference type="EMBL" id="CAD7091420.1"/>
    </source>
</evidence>
<sequence length="370" mass="41369">MSEKPRVLILGGCGFIGRHLVDFLVKNELASEIRVVDKTPPQMAWLNKTHTNAYENPLVEFCSANLINPVFCKKAFAAPSSGTWDIVVNCAAENRPNQSDAVYKEGIYKLSVNCANEAAQIGAKRYIELSSGNIASSEKTALAENCKTDPWTSLAKFKLKVEKELSSVPKLNYTVLRLPIVYGVGDTRWLTPRIIISALYKYLGETMKLLWNESMKLNTVHVGDVAAAVWELAQNPKASGQIYNIVDDSDSTQGSISDILADIFGINVDYWGVTISNITKVNMSDVIGEINDKHMGPWAELCQKDEVYNTPLTPYMDEELLYHKHLNLDNSKLKSLNYELRVPKITADQVKEIILDYADRKLFPQSLVMT</sequence>
<evidence type="ECO:0000313" key="3">
    <source>
        <dbReference type="Proteomes" id="UP000594454"/>
    </source>
</evidence>
<dbReference type="PANTHER" id="PTHR43245">
    <property type="entry name" value="BIFUNCTIONAL POLYMYXIN RESISTANCE PROTEIN ARNA"/>
    <property type="match status" value="1"/>
</dbReference>
<dbReference type="InterPro" id="IPR036291">
    <property type="entry name" value="NAD(P)-bd_dom_sf"/>
</dbReference>
<dbReference type="InterPro" id="IPR050177">
    <property type="entry name" value="Lipid_A_modif_metabolic_enz"/>
</dbReference>